<evidence type="ECO:0000256" key="2">
    <source>
        <dbReference type="SAM" id="MobiDB-lite"/>
    </source>
</evidence>
<evidence type="ECO:0000313" key="5">
    <source>
        <dbReference type="Proteomes" id="UP000538955"/>
    </source>
</evidence>
<comment type="caution">
    <text evidence="4">The sequence shown here is derived from an EMBL/GenBank/DDBJ whole genome shotgun (WGS) entry which is preliminary data.</text>
</comment>
<keyword evidence="5" id="KW-1185">Reference proteome</keyword>
<dbReference type="Pfam" id="PF06970">
    <property type="entry name" value="RepA_N"/>
    <property type="match status" value="2"/>
</dbReference>
<feature type="coiled-coil region" evidence="1">
    <location>
        <begin position="414"/>
        <end position="441"/>
    </location>
</feature>
<dbReference type="RefSeq" id="WP_168992966.1">
    <property type="nucleotide sequence ID" value="NZ_JABBMI010000055.1"/>
</dbReference>
<dbReference type="EMBL" id="JABBMI010000055">
    <property type="protein sequence ID" value="NMK54004.1"/>
    <property type="molecule type" value="Genomic_DNA"/>
</dbReference>
<evidence type="ECO:0000259" key="3">
    <source>
        <dbReference type="Pfam" id="PF06970"/>
    </source>
</evidence>
<feature type="compositionally biased region" description="Basic and acidic residues" evidence="2">
    <location>
        <begin position="219"/>
        <end position="259"/>
    </location>
</feature>
<accession>A0ABX1SNX0</accession>
<protein>
    <recommendedName>
        <fullName evidence="3">Replication initiator A N-terminal domain-containing protein</fullName>
    </recommendedName>
</protein>
<reference evidence="4 5" key="1">
    <citation type="submission" date="2020-04" db="EMBL/GenBank/DDBJ databases">
        <title>The Epidemiology and Molecular Characteristics of Linezolid-Resistant Staphylococcus capitis in Huashan Hospital, Shanghai.</title>
        <authorList>
            <person name="Ding L."/>
            <person name="Li P."/>
            <person name="Yang Y."/>
            <person name="Lin D."/>
            <person name="Xu X."/>
        </authorList>
    </citation>
    <scope>NUCLEOTIDE SEQUENCE [LARGE SCALE GENOMIC DNA]</scope>
    <source>
        <strain evidence="4 5">17-84</strain>
    </source>
</reference>
<name>A0ABX1SNX0_STACP</name>
<gene>
    <name evidence="4" type="ORF">HHM24_04455</name>
</gene>
<proteinExistence type="predicted"/>
<sequence>MENRYYELPRFVFEDEKFKTLSHSARLLYAINLDDEAKINRFHNNNPDTKHFIDEQGKSYIAPKREKLAKLLNCSIDTITRLKKQLVNHGLLKEVRTGCNKPNRLYPIMPQDVKGNGYIKIPQLLFTDKYYKSISPIAIIVYSCLDDRFNMSIENDYKDREGNVFCKYSYNTLTEYVGCSRYAIKKAKDELIALGLMNETQDTHVSSMKYYMSKPYVRRNEEAEQESKTEETHSGKTLDNSGNDKIEPLDNAKLNRTDNAKLNSNYPTHNYPIYNYPRTNDKSDKYEESTSKREQADLQITHSTNQNQFDNSQSIQEKDRYLQQYPGNLANALRPYDLESIQNYMSIICNTKNQYNLEMGRDFTLEDMDMELARTVDQVKRTMKKNGETPKAMFGYFKVSVIDCVAEYDITISVEELRDLFDFNEQELAESEANMRRRKEERLRYLKNLKKQKVVA</sequence>
<feature type="compositionally biased region" description="Basic and acidic residues" evidence="2">
    <location>
        <begin position="279"/>
        <end position="296"/>
    </location>
</feature>
<keyword evidence="1" id="KW-0175">Coiled coil</keyword>
<dbReference type="Proteomes" id="UP000538955">
    <property type="component" value="Unassembled WGS sequence"/>
</dbReference>
<feature type="domain" description="Replication initiator A N-terminal" evidence="3">
    <location>
        <begin position="118"/>
        <end position="191"/>
    </location>
</feature>
<feature type="region of interest" description="Disordered" evidence="2">
    <location>
        <begin position="219"/>
        <end position="297"/>
    </location>
</feature>
<dbReference type="InterPro" id="IPR010724">
    <property type="entry name" value="RepA_N"/>
</dbReference>
<feature type="domain" description="Replication initiator A N-terminal" evidence="3">
    <location>
        <begin position="4"/>
        <end position="86"/>
    </location>
</feature>
<evidence type="ECO:0000313" key="4">
    <source>
        <dbReference type="EMBL" id="NMK54004.1"/>
    </source>
</evidence>
<organism evidence="4 5">
    <name type="scientific">Staphylococcus capitis</name>
    <dbReference type="NCBI Taxonomy" id="29388"/>
    <lineage>
        <taxon>Bacteria</taxon>
        <taxon>Bacillati</taxon>
        <taxon>Bacillota</taxon>
        <taxon>Bacilli</taxon>
        <taxon>Bacillales</taxon>
        <taxon>Staphylococcaceae</taxon>
        <taxon>Staphylococcus</taxon>
    </lineage>
</organism>
<evidence type="ECO:0000256" key="1">
    <source>
        <dbReference type="SAM" id="Coils"/>
    </source>
</evidence>